<dbReference type="SMART" id="SM00717">
    <property type="entry name" value="SANT"/>
    <property type="match status" value="1"/>
</dbReference>
<reference evidence="4 5" key="1">
    <citation type="submission" date="2016-06" db="EMBL/GenBank/DDBJ databases">
        <title>Evolution of pathogenesis and genome organization in the Tremellales.</title>
        <authorList>
            <person name="Cuomo C."/>
            <person name="Litvintseva A."/>
            <person name="Heitman J."/>
            <person name="Chen Y."/>
            <person name="Sun S."/>
            <person name="Springer D."/>
            <person name="Dromer F."/>
            <person name="Young S."/>
            <person name="Zeng Q."/>
            <person name="Chapman S."/>
            <person name="Gujja S."/>
            <person name="Saif S."/>
            <person name="Birren B."/>
        </authorList>
    </citation>
    <scope>NUCLEOTIDE SEQUENCE [LARGE SCALE GENOMIC DNA]</scope>
    <source>
        <strain evidence="4 5">CBS 6039</strain>
    </source>
</reference>
<feature type="compositionally biased region" description="Basic and acidic residues" evidence="1">
    <location>
        <begin position="499"/>
        <end position="509"/>
    </location>
</feature>
<name>A0A1E3HGK9_9TREE</name>
<feature type="compositionally biased region" description="Polar residues" evidence="1">
    <location>
        <begin position="639"/>
        <end position="651"/>
    </location>
</feature>
<dbReference type="AlphaFoldDB" id="A0A1E3HGK9"/>
<proteinExistence type="predicted"/>
<dbReference type="SUPFAM" id="SSF46689">
    <property type="entry name" value="Homeodomain-like"/>
    <property type="match status" value="1"/>
</dbReference>
<feature type="compositionally biased region" description="Polar residues" evidence="1">
    <location>
        <begin position="598"/>
        <end position="615"/>
    </location>
</feature>
<feature type="compositionally biased region" description="Basic and acidic residues" evidence="1">
    <location>
        <begin position="50"/>
        <end position="70"/>
    </location>
</feature>
<feature type="compositionally biased region" description="Polar residues" evidence="1">
    <location>
        <begin position="18"/>
        <end position="43"/>
    </location>
</feature>
<dbReference type="EMBL" id="AWGJ01000010">
    <property type="protein sequence ID" value="ODN75488.1"/>
    <property type="molecule type" value="Genomic_DNA"/>
</dbReference>
<dbReference type="GeneID" id="30157928"/>
<protein>
    <submittedName>
        <fullName evidence="4">Uncharacterized protein</fullName>
    </submittedName>
</protein>
<keyword evidence="5" id="KW-1185">Reference proteome</keyword>
<dbReference type="Pfam" id="PF00249">
    <property type="entry name" value="Myb_DNA-binding"/>
    <property type="match status" value="1"/>
</dbReference>
<feature type="compositionally biased region" description="Polar residues" evidence="1">
    <location>
        <begin position="475"/>
        <end position="498"/>
    </location>
</feature>
<accession>A0A1E3HGK9</accession>
<dbReference type="CDD" id="cd00167">
    <property type="entry name" value="SANT"/>
    <property type="match status" value="1"/>
</dbReference>
<feature type="region of interest" description="Disordered" evidence="1">
    <location>
        <begin position="1"/>
        <end position="110"/>
    </location>
</feature>
<feature type="region of interest" description="Disordered" evidence="1">
    <location>
        <begin position="396"/>
        <end position="677"/>
    </location>
</feature>
<dbReference type="STRING" id="1295533.A0A1E3HGK9"/>
<dbReference type="PROSITE" id="PS50090">
    <property type="entry name" value="MYB_LIKE"/>
    <property type="match status" value="1"/>
</dbReference>
<feature type="domain" description="Myb-like" evidence="2">
    <location>
        <begin position="708"/>
        <end position="751"/>
    </location>
</feature>
<dbReference type="RefSeq" id="XP_018991138.1">
    <property type="nucleotide sequence ID" value="XM_019141163.1"/>
</dbReference>
<dbReference type="InterPro" id="IPR017930">
    <property type="entry name" value="Myb_dom"/>
</dbReference>
<evidence type="ECO:0000313" key="4">
    <source>
        <dbReference type="EMBL" id="ODN75488.1"/>
    </source>
</evidence>
<comment type="caution">
    <text evidence="4">The sequence shown here is derived from an EMBL/GenBank/DDBJ whole genome shotgun (WGS) entry which is preliminary data.</text>
</comment>
<gene>
    <name evidence="4" type="ORF">L202_06619</name>
</gene>
<evidence type="ECO:0000256" key="1">
    <source>
        <dbReference type="SAM" id="MobiDB-lite"/>
    </source>
</evidence>
<dbReference type="InterPro" id="IPR009057">
    <property type="entry name" value="Homeodomain-like_sf"/>
</dbReference>
<evidence type="ECO:0000259" key="2">
    <source>
        <dbReference type="PROSITE" id="PS50090"/>
    </source>
</evidence>
<feature type="compositionally biased region" description="Polar residues" evidence="1">
    <location>
        <begin position="759"/>
        <end position="774"/>
    </location>
</feature>
<feature type="domain" description="HTH myb-type" evidence="3">
    <location>
        <begin position="708"/>
        <end position="753"/>
    </location>
</feature>
<feature type="compositionally biased region" description="Low complexity" evidence="1">
    <location>
        <begin position="530"/>
        <end position="567"/>
    </location>
</feature>
<feature type="compositionally biased region" description="Gly residues" evidence="1">
    <location>
        <begin position="75"/>
        <end position="85"/>
    </location>
</feature>
<feature type="region of interest" description="Disordered" evidence="1">
    <location>
        <begin position="752"/>
        <end position="799"/>
    </location>
</feature>
<sequence>MLPPIDTAAPSPSPGLPSRTTTPTPHLSQPTTPSMDQTPNTVDLRTPRANTDRIGPEEIRDMDAERREQQESEGFGLGMGSGLGSASGSERSSLDMGPPLSTEKGNWKGKGKAVEADVLAHEDEDEAEFDPTLYQSYQSRLGEIAASERTGDGWSQRDELLQMANDLLPVATHQAPLLQEQIAAQQRTISHLQQQSKLSQQLIATERERHAVERKSWQTETQALIAAKDAEASAKSGQRKVLDLDVGYHKELEAANKRLEMDNRLMAPRLVDTQRQIDRLVNELRLLRPHVILDSKPLHSTSTEVDVKPDISAKLAVPLPRYMPQLNTSRSAGTTMGDARAEHLLLAARTIRTIRKRDTKVGRMTINELRKAGVAGPEGGLGYKEGYGEEALSEIDDYSEGEDERRPSVSVKAKVKVQATPATGKIKRGVKRAAPGSAVPQTPSRPRGAAPAFPETTPGGSNFNDLLRAAEMATRPSSPAVTDPTILQSVSATRSTTRVRPDDDAERGSPKRRRGSAWGENEPHKGHAPSSSQGSASALDLLAQASQLDVAKTAPQSSPAQPIASSSRHPPRLTASSPMESSLGAPIDLTPRNGRPHLNQSSSMTDDSLDPSLQTPKGRMRGSSNASEYTPAKYLESGGPSSSNVLTTTPLSGVPPNPQAAAAAASEGGGGGPGAFASPTGRVVPGLGRYWHYTSEMPIKRVRSPYLKWTVEEDELLARAVAIHGEKWDLVSKGVPTRSYHQVRQRWLRKTGAFDKKNQSAPPSQLQNGVSYPNGTRYDPLPNEGPGASQKSASLEEEE</sequence>
<evidence type="ECO:0000313" key="5">
    <source>
        <dbReference type="Proteomes" id="UP000094065"/>
    </source>
</evidence>
<evidence type="ECO:0000259" key="3">
    <source>
        <dbReference type="PROSITE" id="PS51294"/>
    </source>
</evidence>
<dbReference type="PROSITE" id="PS51294">
    <property type="entry name" value="HTH_MYB"/>
    <property type="match status" value="1"/>
</dbReference>
<dbReference type="Proteomes" id="UP000094065">
    <property type="component" value="Unassembled WGS sequence"/>
</dbReference>
<organism evidence="4 5">
    <name type="scientific">Cryptococcus amylolentus CBS 6039</name>
    <dbReference type="NCBI Taxonomy" id="1295533"/>
    <lineage>
        <taxon>Eukaryota</taxon>
        <taxon>Fungi</taxon>
        <taxon>Dikarya</taxon>
        <taxon>Basidiomycota</taxon>
        <taxon>Agaricomycotina</taxon>
        <taxon>Tremellomycetes</taxon>
        <taxon>Tremellales</taxon>
        <taxon>Cryptococcaceae</taxon>
        <taxon>Cryptococcus</taxon>
    </lineage>
</organism>
<dbReference type="OrthoDB" id="2143914at2759"/>
<dbReference type="InterPro" id="IPR001005">
    <property type="entry name" value="SANT/Myb"/>
</dbReference>
<dbReference type="Gene3D" id="1.10.10.60">
    <property type="entry name" value="Homeodomain-like"/>
    <property type="match status" value="1"/>
</dbReference>